<dbReference type="FunFam" id="3.10.50.40:FF:000001">
    <property type="entry name" value="Trigger factor"/>
    <property type="match status" value="1"/>
</dbReference>
<dbReference type="InterPro" id="IPR036611">
    <property type="entry name" value="Trigger_fac_ribosome-bd_sf"/>
</dbReference>
<evidence type="ECO:0000256" key="9">
    <source>
        <dbReference type="ARBA" id="ARBA00023306"/>
    </source>
</evidence>
<dbReference type="Gene3D" id="1.10.3120.10">
    <property type="entry name" value="Trigger factor, C-terminal domain"/>
    <property type="match status" value="1"/>
</dbReference>
<keyword evidence="5 12" id="KW-0132">Cell division</keyword>
<evidence type="ECO:0000256" key="6">
    <source>
        <dbReference type="ARBA" id="ARBA00023110"/>
    </source>
</evidence>
<dbReference type="GO" id="GO:0005737">
    <property type="term" value="C:cytoplasm"/>
    <property type="evidence" value="ECO:0007669"/>
    <property type="project" value="UniProtKB-SubCell"/>
</dbReference>
<keyword evidence="7 12" id="KW-0143">Chaperone</keyword>
<gene>
    <name evidence="12" type="primary">tig</name>
    <name evidence="16" type="ORF">H9L01_06515</name>
</gene>
<evidence type="ECO:0000256" key="10">
    <source>
        <dbReference type="ARBA" id="ARBA00024849"/>
    </source>
</evidence>
<organism evidence="16 17">
    <name type="scientific">Erysipelothrix inopinata</name>
    <dbReference type="NCBI Taxonomy" id="225084"/>
    <lineage>
        <taxon>Bacteria</taxon>
        <taxon>Bacillati</taxon>
        <taxon>Bacillota</taxon>
        <taxon>Erysipelotrichia</taxon>
        <taxon>Erysipelotrichales</taxon>
        <taxon>Erysipelotrichaceae</taxon>
        <taxon>Erysipelothrix</taxon>
    </lineage>
</organism>
<dbReference type="GO" id="GO:0015031">
    <property type="term" value="P:protein transport"/>
    <property type="evidence" value="ECO:0007669"/>
    <property type="project" value="UniProtKB-UniRule"/>
</dbReference>
<dbReference type="InterPro" id="IPR027304">
    <property type="entry name" value="Trigger_fact/SurA_dom_sf"/>
</dbReference>
<dbReference type="SUPFAM" id="SSF109998">
    <property type="entry name" value="Triger factor/SurA peptide-binding domain-like"/>
    <property type="match status" value="1"/>
</dbReference>
<dbReference type="InterPro" id="IPR001179">
    <property type="entry name" value="PPIase_FKBP_dom"/>
</dbReference>
<dbReference type="GO" id="GO:0043022">
    <property type="term" value="F:ribosome binding"/>
    <property type="evidence" value="ECO:0007669"/>
    <property type="project" value="TreeGrafter"/>
</dbReference>
<evidence type="ECO:0000256" key="11">
    <source>
        <dbReference type="ARBA" id="ARBA00029986"/>
    </source>
</evidence>
<comment type="subcellular location">
    <subcellularLocation>
        <location evidence="12">Cytoplasm</location>
    </subcellularLocation>
    <text evidence="12">About half TF is bound to the ribosome near the polypeptide exit tunnel while the other half is free in the cytoplasm.</text>
</comment>
<dbReference type="PROSITE" id="PS50059">
    <property type="entry name" value="FKBP_PPIASE"/>
    <property type="match status" value="1"/>
</dbReference>
<reference evidence="16 17" key="1">
    <citation type="submission" date="2020-08" db="EMBL/GenBank/DDBJ databases">
        <title>Genome sequence of Erysipelothrix inopinata DSM 15511T.</title>
        <authorList>
            <person name="Hyun D.-W."/>
            <person name="Bae J.-W."/>
        </authorList>
    </citation>
    <scope>NUCLEOTIDE SEQUENCE [LARGE SCALE GENOMIC DNA]</scope>
    <source>
        <strain evidence="16 17">DSM 15511</strain>
    </source>
</reference>
<dbReference type="InterPro" id="IPR037041">
    <property type="entry name" value="Trigger_fac_C_sf"/>
</dbReference>
<dbReference type="GO" id="GO:0043335">
    <property type="term" value="P:protein unfolding"/>
    <property type="evidence" value="ECO:0007669"/>
    <property type="project" value="TreeGrafter"/>
</dbReference>
<dbReference type="GO" id="GO:0003755">
    <property type="term" value="F:peptidyl-prolyl cis-trans isomerase activity"/>
    <property type="evidence" value="ECO:0007669"/>
    <property type="project" value="UniProtKB-UniRule"/>
</dbReference>
<comment type="similarity">
    <text evidence="2 12 14">Belongs to the FKBP-type PPIase family. Tig subfamily.</text>
</comment>
<feature type="domain" description="PPIase FKBP-type" evidence="15">
    <location>
        <begin position="162"/>
        <end position="222"/>
    </location>
</feature>
<dbReference type="RefSeq" id="WP_187533161.1">
    <property type="nucleotide sequence ID" value="NZ_CBCSHU010000002.1"/>
</dbReference>
<comment type="domain">
    <text evidence="12">Consists of 3 domains; the N-terminus binds the ribosome, the middle domain has PPIase activity, while the C-terminus has intrinsic chaperone activity on its own.</text>
</comment>
<evidence type="ECO:0000313" key="17">
    <source>
        <dbReference type="Proteomes" id="UP000515928"/>
    </source>
</evidence>
<keyword evidence="9 12" id="KW-0131">Cell cycle</keyword>
<dbReference type="Gene3D" id="3.10.50.40">
    <property type="match status" value="1"/>
</dbReference>
<proteinExistence type="inferred from homology"/>
<dbReference type="NCBIfam" id="TIGR00115">
    <property type="entry name" value="tig"/>
    <property type="match status" value="1"/>
</dbReference>
<dbReference type="PIRSF" id="PIRSF003095">
    <property type="entry name" value="Trigger_factor"/>
    <property type="match status" value="1"/>
</dbReference>
<comment type="catalytic activity">
    <reaction evidence="1 12 13">
        <text>[protein]-peptidylproline (omega=180) = [protein]-peptidylproline (omega=0)</text>
        <dbReference type="Rhea" id="RHEA:16237"/>
        <dbReference type="Rhea" id="RHEA-COMP:10747"/>
        <dbReference type="Rhea" id="RHEA-COMP:10748"/>
        <dbReference type="ChEBI" id="CHEBI:83833"/>
        <dbReference type="ChEBI" id="CHEBI:83834"/>
        <dbReference type="EC" id="5.2.1.8"/>
    </reaction>
</comment>
<evidence type="ECO:0000313" key="16">
    <source>
        <dbReference type="EMBL" id="QNN60028.1"/>
    </source>
</evidence>
<dbReference type="EC" id="5.2.1.8" evidence="3 12"/>
<dbReference type="AlphaFoldDB" id="A0A7G9RWQ3"/>
<dbReference type="Proteomes" id="UP000515928">
    <property type="component" value="Chromosome"/>
</dbReference>
<evidence type="ECO:0000256" key="2">
    <source>
        <dbReference type="ARBA" id="ARBA00005464"/>
    </source>
</evidence>
<dbReference type="InterPro" id="IPR008880">
    <property type="entry name" value="Trigger_fac_C"/>
</dbReference>
<dbReference type="Gene3D" id="3.30.70.1050">
    <property type="entry name" value="Trigger factor ribosome-binding domain"/>
    <property type="match status" value="1"/>
</dbReference>
<keyword evidence="17" id="KW-1185">Reference proteome</keyword>
<protein>
    <recommendedName>
        <fullName evidence="4 12">Trigger factor</fullName>
        <shortName evidence="12">TF</shortName>
        <ecNumber evidence="3 12">5.2.1.8</ecNumber>
    </recommendedName>
    <alternativeName>
        <fullName evidence="11 12">PPIase</fullName>
    </alternativeName>
</protein>
<evidence type="ECO:0000256" key="5">
    <source>
        <dbReference type="ARBA" id="ARBA00022618"/>
    </source>
</evidence>
<dbReference type="Pfam" id="PF05697">
    <property type="entry name" value="Trigger_N"/>
    <property type="match status" value="1"/>
</dbReference>
<dbReference type="Pfam" id="PF05698">
    <property type="entry name" value="Trigger_C"/>
    <property type="match status" value="1"/>
</dbReference>
<dbReference type="GO" id="GO:0044183">
    <property type="term" value="F:protein folding chaperone"/>
    <property type="evidence" value="ECO:0007669"/>
    <property type="project" value="TreeGrafter"/>
</dbReference>
<dbReference type="HAMAP" id="MF_00303">
    <property type="entry name" value="Trigger_factor_Tig"/>
    <property type="match status" value="1"/>
</dbReference>
<accession>A0A7G9RWQ3</accession>
<evidence type="ECO:0000259" key="15">
    <source>
        <dbReference type="PROSITE" id="PS50059"/>
    </source>
</evidence>
<keyword evidence="6 12" id="KW-0697">Rotamase</keyword>
<keyword evidence="8 12" id="KW-0413">Isomerase</keyword>
<dbReference type="Pfam" id="PF00254">
    <property type="entry name" value="FKBP_C"/>
    <property type="match status" value="1"/>
</dbReference>
<name>A0A7G9RWQ3_9FIRM</name>
<dbReference type="KEGG" id="eio:H9L01_06515"/>
<dbReference type="PANTHER" id="PTHR30560:SF3">
    <property type="entry name" value="TRIGGER FACTOR-LIKE PROTEIN TIG, CHLOROPLASTIC"/>
    <property type="match status" value="1"/>
</dbReference>
<evidence type="ECO:0000256" key="13">
    <source>
        <dbReference type="PROSITE-ProRule" id="PRU00277"/>
    </source>
</evidence>
<evidence type="ECO:0000256" key="3">
    <source>
        <dbReference type="ARBA" id="ARBA00013194"/>
    </source>
</evidence>
<dbReference type="GO" id="GO:0051083">
    <property type="term" value="P:'de novo' cotranslational protein folding"/>
    <property type="evidence" value="ECO:0007669"/>
    <property type="project" value="TreeGrafter"/>
</dbReference>
<keyword evidence="12" id="KW-0963">Cytoplasm</keyword>
<dbReference type="SUPFAM" id="SSF102735">
    <property type="entry name" value="Trigger factor ribosome-binding domain"/>
    <property type="match status" value="1"/>
</dbReference>
<evidence type="ECO:0000256" key="4">
    <source>
        <dbReference type="ARBA" id="ARBA00016902"/>
    </source>
</evidence>
<dbReference type="PANTHER" id="PTHR30560">
    <property type="entry name" value="TRIGGER FACTOR CHAPERONE AND PEPTIDYL-PROLYL CIS/TRANS ISOMERASE"/>
    <property type="match status" value="1"/>
</dbReference>
<sequence>MKSTWTLNENSTGLLTVEVDEKAWKKAQEKALEELTKDVEVQGFRKGQAPTKLARKQLGDTKILMEAMDMIANEAFVAGMLETKIEPVATPELDIEVITEDALTLKFNVTIKPDVELGEYKGIKVEANDVTVSDEDVAAELEKLREEQAELHVKETGAVENGDTVVIDFEGFKDEEAFEGGKGENYSLEIGSNSFIPGFEEALIGLESGAEKDLDITFPETYHVEDLKGQPVVFKVTVHEIKTRVLPELNDEFVELLDDESVTTLDELKETIRTNLEAQRKQIEEDRVNDELMQTVASNAKIDIPAAMIEEEVNQMFNEFNQRLAQQGMNFDFYSQILGQTEEDVKGQMREDAEKRVRTRLTLEKIAEVENLKVSEEEIEQEFNEISEMYGIELEQIKNLVSPEAVSYDVLLRKAVELVKESQA</sequence>
<evidence type="ECO:0000256" key="7">
    <source>
        <dbReference type="ARBA" id="ARBA00023186"/>
    </source>
</evidence>
<dbReference type="InterPro" id="IPR046357">
    <property type="entry name" value="PPIase_dom_sf"/>
</dbReference>
<evidence type="ECO:0000256" key="12">
    <source>
        <dbReference type="HAMAP-Rule" id="MF_00303"/>
    </source>
</evidence>
<comment type="function">
    <text evidence="10 12">Involved in protein export. Acts as a chaperone by maintaining the newly synthesized protein in an open conformation. Functions as a peptidyl-prolyl cis-trans isomerase.</text>
</comment>
<dbReference type="InterPro" id="IPR008881">
    <property type="entry name" value="Trigger_fac_ribosome-bd_bac"/>
</dbReference>
<dbReference type="SUPFAM" id="SSF54534">
    <property type="entry name" value="FKBP-like"/>
    <property type="match status" value="1"/>
</dbReference>
<evidence type="ECO:0000256" key="1">
    <source>
        <dbReference type="ARBA" id="ARBA00000971"/>
    </source>
</evidence>
<dbReference type="GO" id="GO:0051301">
    <property type="term" value="P:cell division"/>
    <property type="evidence" value="ECO:0007669"/>
    <property type="project" value="UniProtKB-KW"/>
</dbReference>
<dbReference type="InterPro" id="IPR005215">
    <property type="entry name" value="Trig_fac"/>
</dbReference>
<dbReference type="EMBL" id="CP060715">
    <property type="protein sequence ID" value="QNN60028.1"/>
    <property type="molecule type" value="Genomic_DNA"/>
</dbReference>
<evidence type="ECO:0000256" key="8">
    <source>
        <dbReference type="ARBA" id="ARBA00023235"/>
    </source>
</evidence>
<evidence type="ECO:0000256" key="14">
    <source>
        <dbReference type="RuleBase" id="RU003914"/>
    </source>
</evidence>